<feature type="region of interest" description="Disordered" evidence="1">
    <location>
        <begin position="1"/>
        <end position="35"/>
    </location>
</feature>
<proteinExistence type="predicted"/>
<dbReference type="Proteomes" id="UP000799750">
    <property type="component" value="Unassembled WGS sequence"/>
</dbReference>
<organism evidence="2 3">
    <name type="scientific">Lophium mytilinum</name>
    <dbReference type="NCBI Taxonomy" id="390894"/>
    <lineage>
        <taxon>Eukaryota</taxon>
        <taxon>Fungi</taxon>
        <taxon>Dikarya</taxon>
        <taxon>Ascomycota</taxon>
        <taxon>Pezizomycotina</taxon>
        <taxon>Dothideomycetes</taxon>
        <taxon>Pleosporomycetidae</taxon>
        <taxon>Mytilinidiales</taxon>
        <taxon>Mytilinidiaceae</taxon>
        <taxon>Lophium</taxon>
    </lineage>
</organism>
<feature type="compositionally biased region" description="Polar residues" evidence="1">
    <location>
        <begin position="62"/>
        <end position="71"/>
    </location>
</feature>
<feature type="compositionally biased region" description="Basic and acidic residues" evidence="1">
    <location>
        <begin position="93"/>
        <end position="102"/>
    </location>
</feature>
<evidence type="ECO:0000313" key="3">
    <source>
        <dbReference type="Proteomes" id="UP000799750"/>
    </source>
</evidence>
<protein>
    <submittedName>
        <fullName evidence="2">Uncharacterized protein</fullName>
    </submittedName>
</protein>
<feature type="region of interest" description="Disordered" evidence="1">
    <location>
        <begin position="48"/>
        <end position="117"/>
    </location>
</feature>
<dbReference type="EMBL" id="MU004182">
    <property type="protein sequence ID" value="KAF2500950.1"/>
    <property type="molecule type" value="Genomic_DNA"/>
</dbReference>
<evidence type="ECO:0000313" key="2">
    <source>
        <dbReference type="EMBL" id="KAF2500950.1"/>
    </source>
</evidence>
<name>A0A6A6RB65_9PEZI</name>
<reference evidence="2" key="1">
    <citation type="journal article" date="2020" name="Stud. Mycol.">
        <title>101 Dothideomycetes genomes: a test case for predicting lifestyles and emergence of pathogens.</title>
        <authorList>
            <person name="Haridas S."/>
            <person name="Albert R."/>
            <person name="Binder M."/>
            <person name="Bloem J."/>
            <person name="Labutti K."/>
            <person name="Salamov A."/>
            <person name="Andreopoulos B."/>
            <person name="Baker S."/>
            <person name="Barry K."/>
            <person name="Bills G."/>
            <person name="Bluhm B."/>
            <person name="Cannon C."/>
            <person name="Castanera R."/>
            <person name="Culley D."/>
            <person name="Daum C."/>
            <person name="Ezra D."/>
            <person name="Gonzalez J."/>
            <person name="Henrissat B."/>
            <person name="Kuo A."/>
            <person name="Liang C."/>
            <person name="Lipzen A."/>
            <person name="Lutzoni F."/>
            <person name="Magnuson J."/>
            <person name="Mondo S."/>
            <person name="Nolan M."/>
            <person name="Ohm R."/>
            <person name="Pangilinan J."/>
            <person name="Park H.-J."/>
            <person name="Ramirez L."/>
            <person name="Alfaro M."/>
            <person name="Sun H."/>
            <person name="Tritt A."/>
            <person name="Yoshinaga Y."/>
            <person name="Zwiers L.-H."/>
            <person name="Turgeon B."/>
            <person name="Goodwin S."/>
            <person name="Spatafora J."/>
            <person name="Crous P."/>
            <person name="Grigoriev I."/>
        </authorList>
    </citation>
    <scope>NUCLEOTIDE SEQUENCE</scope>
    <source>
        <strain evidence="2">CBS 269.34</strain>
    </source>
</reference>
<accession>A0A6A6RB65</accession>
<gene>
    <name evidence="2" type="ORF">BU16DRAFT_598722</name>
</gene>
<sequence length="208" mass="22729">MSGSIPGPRIPGQTKGCSRRITRGPSCPVPAPNSDRLQAMSRCRCVFSGPRRSGTREPVSDVKSSAGAQDTSTKRNGVDTSIPDTMVGRGRKHDAQLREGGKLRRPTLSPPVRTEQAPCTTGGPWALGFIQFYVQYNAQSPLYMPPLSQDDGLAPIIHRIHERPNPIQIDLGPFFLQHLPQFTSILWSPASNSILQPPPEVFNGVQIR</sequence>
<keyword evidence="3" id="KW-1185">Reference proteome</keyword>
<dbReference type="AlphaFoldDB" id="A0A6A6RB65"/>
<evidence type="ECO:0000256" key="1">
    <source>
        <dbReference type="SAM" id="MobiDB-lite"/>
    </source>
</evidence>